<evidence type="ECO:0000259" key="1">
    <source>
        <dbReference type="Pfam" id="PF23622"/>
    </source>
</evidence>
<dbReference type="Proteomes" id="UP001341840">
    <property type="component" value="Unassembled WGS sequence"/>
</dbReference>
<gene>
    <name evidence="2" type="ORF">PIB30_059696</name>
</gene>
<dbReference type="Pfam" id="PF23622">
    <property type="entry name" value="LRR_At1g61320_AtMIF1"/>
    <property type="match status" value="1"/>
</dbReference>
<name>A0ABU6TL80_9FABA</name>
<evidence type="ECO:0000313" key="2">
    <source>
        <dbReference type="EMBL" id="MED6149149.1"/>
    </source>
</evidence>
<feature type="domain" description="At1g61320/AtMIF1 LRR" evidence="1">
    <location>
        <begin position="43"/>
        <end position="143"/>
    </location>
</feature>
<protein>
    <recommendedName>
        <fullName evidence="1">At1g61320/AtMIF1 LRR domain-containing protein</fullName>
    </recommendedName>
</protein>
<sequence length="188" mass="21960">MSPFQTLVSHVPITQHEHPTPIPLYRDHRQQSKKAHSLFEPLDFANFHALTDLTLGWIPLNIKTLNTVLSICKSLLRSLSLKRCWDPQHLRLGEETERLTRLVIEKCKFKVDYWCFEAPNLEYFKFHGNVGISHVKVQLDKMEEADVNFGCLSEFFAYGFAICKILEDFSVARVLTVCSIFFTYYMRI</sequence>
<keyword evidence="3" id="KW-1185">Reference proteome</keyword>
<organism evidence="2 3">
    <name type="scientific">Stylosanthes scabra</name>
    <dbReference type="NCBI Taxonomy" id="79078"/>
    <lineage>
        <taxon>Eukaryota</taxon>
        <taxon>Viridiplantae</taxon>
        <taxon>Streptophyta</taxon>
        <taxon>Embryophyta</taxon>
        <taxon>Tracheophyta</taxon>
        <taxon>Spermatophyta</taxon>
        <taxon>Magnoliopsida</taxon>
        <taxon>eudicotyledons</taxon>
        <taxon>Gunneridae</taxon>
        <taxon>Pentapetalae</taxon>
        <taxon>rosids</taxon>
        <taxon>fabids</taxon>
        <taxon>Fabales</taxon>
        <taxon>Fabaceae</taxon>
        <taxon>Papilionoideae</taxon>
        <taxon>50 kb inversion clade</taxon>
        <taxon>dalbergioids sensu lato</taxon>
        <taxon>Dalbergieae</taxon>
        <taxon>Pterocarpus clade</taxon>
        <taxon>Stylosanthes</taxon>
    </lineage>
</organism>
<dbReference type="EMBL" id="JASCZI010091138">
    <property type="protein sequence ID" value="MED6149149.1"/>
    <property type="molecule type" value="Genomic_DNA"/>
</dbReference>
<proteinExistence type="predicted"/>
<dbReference type="SUPFAM" id="SSF52047">
    <property type="entry name" value="RNI-like"/>
    <property type="match status" value="1"/>
</dbReference>
<dbReference type="InterPro" id="IPR055357">
    <property type="entry name" value="LRR_At1g61320_AtMIF1"/>
</dbReference>
<reference evidence="2 3" key="1">
    <citation type="journal article" date="2023" name="Plants (Basel)">
        <title>Bridging the Gap: Combining Genomics and Transcriptomics Approaches to Understand Stylosanthes scabra, an Orphan Legume from the Brazilian Caatinga.</title>
        <authorList>
            <person name="Ferreira-Neto J.R.C."/>
            <person name="da Silva M.D."/>
            <person name="Binneck E."/>
            <person name="de Melo N.F."/>
            <person name="da Silva R.H."/>
            <person name="de Melo A.L.T.M."/>
            <person name="Pandolfi V."/>
            <person name="Bustamante F.O."/>
            <person name="Brasileiro-Vidal A.C."/>
            <person name="Benko-Iseppon A.M."/>
        </authorList>
    </citation>
    <scope>NUCLEOTIDE SEQUENCE [LARGE SCALE GENOMIC DNA]</scope>
    <source>
        <tissue evidence="2">Leaves</tissue>
    </source>
</reference>
<comment type="caution">
    <text evidence="2">The sequence shown here is derived from an EMBL/GenBank/DDBJ whole genome shotgun (WGS) entry which is preliminary data.</text>
</comment>
<accession>A0ABU6TL80</accession>
<evidence type="ECO:0000313" key="3">
    <source>
        <dbReference type="Proteomes" id="UP001341840"/>
    </source>
</evidence>